<protein>
    <submittedName>
        <fullName evidence="1">Uncharacterized protein</fullName>
    </submittedName>
</protein>
<evidence type="ECO:0000313" key="1">
    <source>
        <dbReference type="EMBL" id="NHF63102.1"/>
    </source>
</evidence>
<evidence type="ECO:0000313" key="2">
    <source>
        <dbReference type="Proteomes" id="UP000818266"/>
    </source>
</evidence>
<accession>A0A9E5JPA1</accession>
<reference evidence="1 2" key="1">
    <citation type="submission" date="2020-03" db="EMBL/GenBank/DDBJ databases">
        <title>Chryseoglobus sp. isolated from a deep-sea seamount.</title>
        <authorList>
            <person name="Zhang D.-C."/>
        </authorList>
    </citation>
    <scope>NUCLEOTIDE SEQUENCE [LARGE SCALE GENOMIC DNA]</scope>
    <source>
        <strain evidence="1 2">KN1116</strain>
    </source>
</reference>
<name>A0A9E5JPA1_9MICO</name>
<organism evidence="1 2">
    <name type="scientific">Microcella pacifica</name>
    <dbReference type="NCBI Taxonomy" id="2591847"/>
    <lineage>
        <taxon>Bacteria</taxon>
        <taxon>Bacillati</taxon>
        <taxon>Actinomycetota</taxon>
        <taxon>Actinomycetes</taxon>
        <taxon>Micrococcales</taxon>
        <taxon>Microbacteriaceae</taxon>
        <taxon>Microcella</taxon>
    </lineage>
</organism>
<comment type="caution">
    <text evidence="1">The sequence shown here is derived from an EMBL/GenBank/DDBJ whole genome shotgun (WGS) entry which is preliminary data.</text>
</comment>
<sequence length="69" mass="8206">MEHDLTWPLYRRLPKEFIFFDVAEVLEFLRECPPDAPIWLVNYRQMRNITQRPMDGMGGGLGPDGVHFW</sequence>
<keyword evidence="2" id="KW-1185">Reference proteome</keyword>
<dbReference type="EMBL" id="VIKT02000010">
    <property type="protein sequence ID" value="NHF63102.1"/>
    <property type="molecule type" value="Genomic_DNA"/>
</dbReference>
<proteinExistence type="predicted"/>
<dbReference type="OrthoDB" id="5122140at2"/>
<gene>
    <name evidence="1" type="ORF">FK219_007595</name>
</gene>
<dbReference type="Proteomes" id="UP000818266">
    <property type="component" value="Unassembled WGS sequence"/>
</dbReference>
<dbReference type="RefSeq" id="WP_152583587.1">
    <property type="nucleotide sequence ID" value="NZ_JAVJPO010000010.1"/>
</dbReference>
<dbReference type="AlphaFoldDB" id="A0A9E5JPA1"/>